<dbReference type="Proteomes" id="UP001164250">
    <property type="component" value="Chromosome 15"/>
</dbReference>
<evidence type="ECO:0000313" key="2">
    <source>
        <dbReference type="Proteomes" id="UP001164250"/>
    </source>
</evidence>
<keyword evidence="2" id="KW-1185">Reference proteome</keyword>
<evidence type="ECO:0000313" key="1">
    <source>
        <dbReference type="EMBL" id="KAJ0075929.1"/>
    </source>
</evidence>
<dbReference type="EMBL" id="CM047910">
    <property type="protein sequence ID" value="KAJ0075929.1"/>
    <property type="molecule type" value="Genomic_DNA"/>
</dbReference>
<comment type="caution">
    <text evidence="1">The sequence shown here is derived from an EMBL/GenBank/DDBJ whole genome shotgun (WGS) entry which is preliminary data.</text>
</comment>
<name>A0ACC0ZTL8_9ROSI</name>
<organism evidence="1 2">
    <name type="scientific">Pistacia atlantica</name>
    <dbReference type="NCBI Taxonomy" id="434234"/>
    <lineage>
        <taxon>Eukaryota</taxon>
        <taxon>Viridiplantae</taxon>
        <taxon>Streptophyta</taxon>
        <taxon>Embryophyta</taxon>
        <taxon>Tracheophyta</taxon>
        <taxon>Spermatophyta</taxon>
        <taxon>Magnoliopsida</taxon>
        <taxon>eudicotyledons</taxon>
        <taxon>Gunneridae</taxon>
        <taxon>Pentapetalae</taxon>
        <taxon>rosids</taxon>
        <taxon>malvids</taxon>
        <taxon>Sapindales</taxon>
        <taxon>Anacardiaceae</taxon>
        <taxon>Pistacia</taxon>
    </lineage>
</organism>
<accession>A0ACC0ZTL8</accession>
<protein>
    <submittedName>
        <fullName evidence="1">Uncharacterized protein</fullName>
    </submittedName>
</protein>
<reference evidence="2" key="1">
    <citation type="journal article" date="2023" name="G3 (Bethesda)">
        <title>Genome assembly and association tests identify interacting loci associated with vigor, precocity, and sex in interspecific pistachio rootstocks.</title>
        <authorList>
            <person name="Palmer W."/>
            <person name="Jacygrad E."/>
            <person name="Sagayaradj S."/>
            <person name="Cavanaugh K."/>
            <person name="Han R."/>
            <person name="Bertier L."/>
            <person name="Beede B."/>
            <person name="Kafkas S."/>
            <person name="Golino D."/>
            <person name="Preece J."/>
            <person name="Michelmore R."/>
        </authorList>
    </citation>
    <scope>NUCLEOTIDE SEQUENCE [LARGE SCALE GENOMIC DNA]</scope>
</reference>
<sequence>MKLMHGKFINQRIITSFDMIFDILHDIIPDDSNLPYIFYAIKKLFKDLGLGYETIDACNFDCALFGKTM</sequence>
<proteinExistence type="predicted"/>
<gene>
    <name evidence="1" type="ORF">Patl1_35009</name>
</gene>